<proteinExistence type="predicted"/>
<gene>
    <name evidence="2" type="ORF">DK389_08080</name>
</gene>
<evidence type="ECO:0008006" key="4">
    <source>
        <dbReference type="Google" id="ProtNLM"/>
    </source>
</evidence>
<dbReference type="RefSeq" id="WP_109896153.1">
    <property type="nucleotide sequence ID" value="NZ_CP029550.1"/>
</dbReference>
<dbReference type="PROSITE" id="PS51257">
    <property type="entry name" value="PROKAR_LIPOPROTEIN"/>
    <property type="match status" value="1"/>
</dbReference>
<organism evidence="2 3">
    <name type="scientific">Methylobacterium durans</name>
    <dbReference type="NCBI Taxonomy" id="2202825"/>
    <lineage>
        <taxon>Bacteria</taxon>
        <taxon>Pseudomonadati</taxon>
        <taxon>Pseudomonadota</taxon>
        <taxon>Alphaproteobacteria</taxon>
        <taxon>Hyphomicrobiales</taxon>
        <taxon>Methylobacteriaceae</taxon>
        <taxon>Methylobacterium</taxon>
    </lineage>
</organism>
<dbReference type="KEGG" id="mets:DK389_08080"/>
<keyword evidence="1" id="KW-0732">Signal</keyword>
<keyword evidence="3" id="KW-1185">Reference proteome</keyword>
<dbReference type="EMBL" id="CP029550">
    <property type="protein sequence ID" value="AWN44435.1"/>
    <property type="molecule type" value="Genomic_DNA"/>
</dbReference>
<name>A0A2U8WE19_9HYPH</name>
<accession>A0A2U8WE19</accession>
<feature type="signal peptide" evidence="1">
    <location>
        <begin position="1"/>
        <end position="21"/>
    </location>
</feature>
<reference evidence="3" key="1">
    <citation type="submission" date="2018-05" db="EMBL/GenBank/DDBJ databases">
        <title>Complete Genome Sequence of Methylobacterium sp. 17SD2-17.</title>
        <authorList>
            <person name="Srinivasan S."/>
        </authorList>
    </citation>
    <scope>NUCLEOTIDE SEQUENCE [LARGE SCALE GENOMIC DNA]</scope>
    <source>
        <strain evidence="3">17SD2-17</strain>
    </source>
</reference>
<dbReference type="AlphaFoldDB" id="A0A2U8WE19"/>
<feature type="chain" id="PRO_5015885135" description="Pentapeptide MXKDX repeat protein" evidence="1">
    <location>
        <begin position="22"/>
        <end position="66"/>
    </location>
</feature>
<evidence type="ECO:0000313" key="2">
    <source>
        <dbReference type="EMBL" id="AWN44435.1"/>
    </source>
</evidence>
<sequence length="66" mass="6796">MKKLVVTTATLMLLTAAPAMAMSCCGSGKGGMMCGKPGMAMGHGSMKKGKGGCCCEKMSMNMSKRR</sequence>
<evidence type="ECO:0000313" key="3">
    <source>
        <dbReference type="Proteomes" id="UP000245926"/>
    </source>
</evidence>
<dbReference type="Proteomes" id="UP000245926">
    <property type="component" value="Chromosome"/>
</dbReference>
<protein>
    <recommendedName>
        <fullName evidence="4">Pentapeptide MXKDX repeat protein</fullName>
    </recommendedName>
</protein>
<evidence type="ECO:0000256" key="1">
    <source>
        <dbReference type="SAM" id="SignalP"/>
    </source>
</evidence>